<dbReference type="FunFam" id="3.30.9.10:FF:000001">
    <property type="entry name" value="Glycerol-3-phosphate dehydrogenase"/>
    <property type="match status" value="1"/>
</dbReference>
<evidence type="ECO:0000256" key="11">
    <source>
        <dbReference type="ARBA" id="ARBA00022946"/>
    </source>
</evidence>
<dbReference type="PRINTS" id="PR01001">
    <property type="entry name" value="FADG3PDH"/>
</dbReference>
<dbReference type="InterPro" id="IPR011992">
    <property type="entry name" value="EF-hand-dom_pair"/>
</dbReference>
<dbReference type="SMART" id="SM00054">
    <property type="entry name" value="EFh"/>
    <property type="match status" value="2"/>
</dbReference>
<protein>
    <recommendedName>
        <fullName evidence="5">glycerol-3-phosphate dehydrogenase</fullName>
        <ecNumber evidence="5">1.1.5.3</ecNumber>
    </recommendedName>
</protein>
<dbReference type="PANTHER" id="PTHR11985">
    <property type="entry name" value="GLYCEROL-3-PHOSPHATE DEHYDROGENASE"/>
    <property type="match status" value="1"/>
</dbReference>
<dbReference type="FunCoup" id="A0A0D2X4B6">
    <property type="interactions" value="221"/>
</dbReference>
<comment type="similarity">
    <text evidence="4">Belongs to the FAD-dependent glycerol-3-phosphate dehydrogenase family.</text>
</comment>
<dbReference type="AlphaFoldDB" id="A0A0D2X4B6"/>
<dbReference type="GO" id="GO:0006072">
    <property type="term" value="P:glycerol-3-phosphate metabolic process"/>
    <property type="evidence" value="ECO:0007669"/>
    <property type="project" value="InterPro"/>
</dbReference>
<evidence type="ECO:0000256" key="1">
    <source>
        <dbReference type="ARBA" id="ARBA00001974"/>
    </source>
</evidence>
<dbReference type="InParanoid" id="A0A0D2X4B6"/>
<dbReference type="FunFam" id="1.10.8.870:FF:000001">
    <property type="entry name" value="Glycerol-3-phosphate dehydrogenase"/>
    <property type="match status" value="1"/>
</dbReference>
<evidence type="ECO:0000256" key="2">
    <source>
        <dbReference type="ARBA" id="ARBA00004173"/>
    </source>
</evidence>
<keyword evidence="8" id="KW-0677">Repeat</keyword>
<dbReference type="eggNOG" id="KOG0042">
    <property type="taxonomic scope" value="Eukaryota"/>
</dbReference>
<keyword evidence="12" id="KW-0560">Oxidoreductase</keyword>
<dbReference type="EC" id="1.1.5.3" evidence="5"/>
<evidence type="ECO:0000256" key="4">
    <source>
        <dbReference type="ARBA" id="ARBA00007330"/>
    </source>
</evidence>
<dbReference type="InterPro" id="IPR031656">
    <property type="entry name" value="DAO_C"/>
</dbReference>
<dbReference type="Gene3D" id="3.30.9.10">
    <property type="entry name" value="D-Amino Acid Oxidase, subunit A, domain 2"/>
    <property type="match status" value="1"/>
</dbReference>
<name>A0A0D2X4B6_CAPO3</name>
<keyword evidence="10" id="KW-0106">Calcium</keyword>
<comment type="cofactor">
    <cofactor evidence="1">
        <name>FAD</name>
        <dbReference type="ChEBI" id="CHEBI:57692"/>
    </cofactor>
</comment>
<accession>A0A0D2X4B6</accession>
<dbReference type="GO" id="GO:0005509">
    <property type="term" value="F:calcium ion binding"/>
    <property type="evidence" value="ECO:0007669"/>
    <property type="project" value="InterPro"/>
</dbReference>
<comment type="subcellular location">
    <subcellularLocation>
        <location evidence="2">Mitochondrion</location>
    </subcellularLocation>
</comment>
<evidence type="ECO:0000256" key="7">
    <source>
        <dbReference type="ARBA" id="ARBA00022723"/>
    </source>
</evidence>
<dbReference type="InterPro" id="IPR036188">
    <property type="entry name" value="FAD/NAD-bd_sf"/>
</dbReference>
<keyword evidence="16" id="KW-1185">Reference proteome</keyword>
<dbReference type="PhylomeDB" id="A0A0D2X4B6"/>
<dbReference type="STRING" id="595528.A0A0D2X4B6"/>
<organism evidence="15 16">
    <name type="scientific">Capsaspora owczarzaki (strain ATCC 30864)</name>
    <dbReference type="NCBI Taxonomy" id="595528"/>
    <lineage>
        <taxon>Eukaryota</taxon>
        <taxon>Filasterea</taxon>
        <taxon>Capsaspora</taxon>
    </lineage>
</organism>
<evidence type="ECO:0000259" key="14">
    <source>
        <dbReference type="PROSITE" id="PS50222"/>
    </source>
</evidence>
<keyword evidence="6" id="KW-0285">Flavoprotein</keyword>
<dbReference type="InterPro" id="IPR038299">
    <property type="entry name" value="DAO_C_sf"/>
</dbReference>
<comment type="pathway">
    <text evidence="3">Polyol metabolism; glycerol degradation.</text>
</comment>
<dbReference type="CDD" id="cd00051">
    <property type="entry name" value="EFh"/>
    <property type="match status" value="1"/>
</dbReference>
<evidence type="ECO:0000256" key="6">
    <source>
        <dbReference type="ARBA" id="ARBA00022630"/>
    </source>
</evidence>
<dbReference type="Gene3D" id="3.50.50.60">
    <property type="entry name" value="FAD/NAD(P)-binding domain"/>
    <property type="match status" value="1"/>
</dbReference>
<dbReference type="Proteomes" id="UP000008743">
    <property type="component" value="Unassembled WGS sequence"/>
</dbReference>
<reference evidence="16" key="1">
    <citation type="submission" date="2011-02" db="EMBL/GenBank/DDBJ databases">
        <title>The Genome Sequence of Capsaspora owczarzaki ATCC 30864.</title>
        <authorList>
            <person name="Russ C."/>
            <person name="Cuomo C."/>
            <person name="Burger G."/>
            <person name="Gray M.W."/>
            <person name="Holland P.W.H."/>
            <person name="King N."/>
            <person name="Lang F.B.F."/>
            <person name="Roger A.J."/>
            <person name="Ruiz-Trillo I."/>
            <person name="Young S.K."/>
            <person name="Zeng Q."/>
            <person name="Gargeya S."/>
            <person name="Alvarado L."/>
            <person name="Berlin A."/>
            <person name="Chapman S.B."/>
            <person name="Chen Z."/>
            <person name="Freedman E."/>
            <person name="Gellesch M."/>
            <person name="Goldberg J."/>
            <person name="Griggs A."/>
            <person name="Gujja S."/>
            <person name="Heilman E."/>
            <person name="Heiman D."/>
            <person name="Howarth C."/>
            <person name="Mehta T."/>
            <person name="Neiman D."/>
            <person name="Pearson M."/>
            <person name="Roberts A."/>
            <person name="Saif S."/>
            <person name="Shea T."/>
            <person name="Shenoy N."/>
            <person name="Sisk P."/>
            <person name="Stolte C."/>
            <person name="Sykes S."/>
            <person name="White J."/>
            <person name="Yandava C."/>
            <person name="Haas B."/>
            <person name="Nusbaum C."/>
            <person name="Birren B."/>
        </authorList>
    </citation>
    <scope>NUCLEOTIDE SEQUENCE</scope>
    <source>
        <strain evidence="16">ATCC 30864</strain>
    </source>
</reference>
<dbReference type="OrthoDB" id="264015at2759"/>
<keyword evidence="13" id="KW-0496">Mitochondrion</keyword>
<evidence type="ECO:0000313" key="15">
    <source>
        <dbReference type="EMBL" id="KJE95774.1"/>
    </source>
</evidence>
<evidence type="ECO:0000256" key="12">
    <source>
        <dbReference type="ARBA" id="ARBA00023002"/>
    </source>
</evidence>
<evidence type="ECO:0000256" key="13">
    <source>
        <dbReference type="ARBA" id="ARBA00023128"/>
    </source>
</evidence>
<dbReference type="SUPFAM" id="SSF54373">
    <property type="entry name" value="FAD-linked reductases, C-terminal domain"/>
    <property type="match status" value="1"/>
</dbReference>
<keyword evidence="11" id="KW-0809">Transit peptide</keyword>
<dbReference type="InterPro" id="IPR006076">
    <property type="entry name" value="FAD-dep_OxRdtase"/>
</dbReference>
<dbReference type="InterPro" id="IPR002048">
    <property type="entry name" value="EF_hand_dom"/>
</dbReference>
<evidence type="ECO:0000256" key="10">
    <source>
        <dbReference type="ARBA" id="ARBA00022837"/>
    </source>
</evidence>
<feature type="domain" description="EF-hand" evidence="14">
    <location>
        <begin position="618"/>
        <end position="653"/>
    </location>
</feature>
<dbReference type="Pfam" id="PF16901">
    <property type="entry name" value="DAO_C"/>
    <property type="match status" value="1"/>
</dbReference>
<evidence type="ECO:0000313" key="16">
    <source>
        <dbReference type="Proteomes" id="UP000008743"/>
    </source>
</evidence>
<keyword evidence="9" id="KW-0274">FAD</keyword>
<dbReference type="FunFam" id="1.10.238.10:FF:000178">
    <property type="entry name" value="Calmodulin-2 A"/>
    <property type="match status" value="1"/>
</dbReference>
<evidence type="ECO:0000256" key="8">
    <source>
        <dbReference type="ARBA" id="ARBA00022737"/>
    </source>
</evidence>
<dbReference type="Pfam" id="PF13499">
    <property type="entry name" value="EF-hand_7"/>
    <property type="match status" value="1"/>
</dbReference>
<dbReference type="Gene3D" id="1.10.8.870">
    <property type="entry name" value="Alpha-glycerophosphate oxidase, cap domain"/>
    <property type="match status" value="1"/>
</dbReference>
<dbReference type="PROSITE" id="PS50222">
    <property type="entry name" value="EF_HAND_2"/>
    <property type="match status" value="2"/>
</dbReference>
<evidence type="ECO:0000256" key="9">
    <source>
        <dbReference type="ARBA" id="ARBA00022827"/>
    </source>
</evidence>
<feature type="domain" description="EF-hand" evidence="14">
    <location>
        <begin position="654"/>
        <end position="689"/>
    </location>
</feature>
<dbReference type="SUPFAM" id="SSF51905">
    <property type="entry name" value="FAD/NAD(P)-binding domain"/>
    <property type="match status" value="1"/>
</dbReference>
<dbReference type="PANTHER" id="PTHR11985:SF15">
    <property type="entry name" value="GLYCEROL-3-PHOSPHATE DEHYDROGENASE, MITOCHONDRIAL"/>
    <property type="match status" value="1"/>
</dbReference>
<dbReference type="GO" id="GO:0004368">
    <property type="term" value="F:glycerol-3-phosphate dehydrogenase (quinone) activity"/>
    <property type="evidence" value="ECO:0007669"/>
    <property type="project" value="UniProtKB-EC"/>
</dbReference>
<gene>
    <name evidence="15" type="ORF">CAOG_006187</name>
</gene>
<dbReference type="GO" id="GO:0005739">
    <property type="term" value="C:mitochondrion"/>
    <property type="evidence" value="ECO:0007669"/>
    <property type="project" value="UniProtKB-SubCell"/>
</dbReference>
<dbReference type="SUPFAM" id="SSF47473">
    <property type="entry name" value="EF-hand"/>
    <property type="match status" value="1"/>
</dbReference>
<dbReference type="Pfam" id="PF01266">
    <property type="entry name" value="DAO"/>
    <property type="match status" value="1"/>
</dbReference>
<dbReference type="PROSITE" id="PS00978">
    <property type="entry name" value="FAD_G3PDH_2"/>
    <property type="match status" value="1"/>
</dbReference>
<dbReference type="InterPro" id="IPR000447">
    <property type="entry name" value="G3P_DH_FAD-dep"/>
</dbReference>
<dbReference type="Gene3D" id="1.10.238.10">
    <property type="entry name" value="EF-hand"/>
    <property type="match status" value="1"/>
</dbReference>
<evidence type="ECO:0000256" key="5">
    <source>
        <dbReference type="ARBA" id="ARBA00013029"/>
    </source>
</evidence>
<dbReference type="EMBL" id="KE346369">
    <property type="protein sequence ID" value="KJE95774.1"/>
    <property type="molecule type" value="Genomic_DNA"/>
</dbReference>
<sequence>MFARYARRALNLGAVAAAATATGLALYNSDFNRTKQALAETAVLRSTELPTRAQQLKSLRETKQFDVLIIGAGATGAGVALDAVTRGLSTALVERDDFSSGTSSRSTKLIHGGVRYLQKAVFNLDYEQFKLVKEALHERANLLEIAPHLSGPLPIMLPVYKLWQLPYFWSGIKMYDLIAGTANVKTSYVLSPEKTLEAFPMLKREDLVGSIVYYDGQHNDARMNISIALTAAERGATVANHVEVQSLLKEIDPSTGKERVCGATVRDTITGDSWDVRAKCVINATGPFCDAIRKMDNPKVMDIVQPSSGVHIVLPNYYSPRGMGLLDPATSDGRVIFFLPWQNMTIAGTTDAPTKVSANPMPTEEEIDFILNEVRHYLSPDVQVRRGDVLAAWSGIRPLVSDPDSANTQSIVRNHLVHVSDSKLVTISGGKWTTYRTMAIDTVDAAIAACNLKPERGCQTDGLMLMGGAGYTPTMFIRLVQDYGLDVEVAQHLANTYGDRAGEVALLATITGRRWPVVGRRLAEEYPYIEAEVRYAIREYACTAVDVLARRTRLAFLNVQAALQALPSVIQIMSKELNWTEEQCAAEKADAEAFLQTMGLAANTSARSTKVPVKFNQGEISELRREFDRFDLAGTGHISAIELRKVLDSMGEEVSENQLHELISEVDFNQNSTIEFDEFLQLMSALRTGAVSNSRLATIFDKGSNLANRIPVHRSGGGV</sequence>
<evidence type="ECO:0000256" key="3">
    <source>
        <dbReference type="ARBA" id="ARBA00004745"/>
    </source>
</evidence>
<keyword evidence="7" id="KW-0479">Metal-binding</keyword>
<proteinExistence type="inferred from homology"/>